<evidence type="ECO:0000313" key="2">
    <source>
        <dbReference type="Proteomes" id="UP000029867"/>
    </source>
</evidence>
<evidence type="ECO:0000313" key="1">
    <source>
        <dbReference type="EMBL" id="KGK32401.1"/>
    </source>
</evidence>
<dbReference type="VEuPathDB" id="FungiDB:C5L36_0C04330"/>
<proteinExistence type="predicted"/>
<organism evidence="1 2">
    <name type="scientific">Pichia kudriavzevii</name>
    <name type="common">Yeast</name>
    <name type="synonym">Issatchenkia orientalis</name>
    <dbReference type="NCBI Taxonomy" id="4909"/>
    <lineage>
        <taxon>Eukaryota</taxon>
        <taxon>Fungi</taxon>
        <taxon>Dikarya</taxon>
        <taxon>Ascomycota</taxon>
        <taxon>Saccharomycotina</taxon>
        <taxon>Pichiomycetes</taxon>
        <taxon>Pichiales</taxon>
        <taxon>Pichiaceae</taxon>
        <taxon>Pichia</taxon>
    </lineage>
</organism>
<accession>A0A099NKG1</accession>
<dbReference type="HOGENOM" id="CLU_3050627_0_0_1"/>
<dbReference type="AlphaFoldDB" id="A0A099NKG1"/>
<dbReference type="Proteomes" id="UP000029867">
    <property type="component" value="Unassembled WGS sequence"/>
</dbReference>
<reference evidence="2" key="1">
    <citation type="journal article" date="2014" name="Microb. Cell Fact.">
        <title>Exploiting Issatchenkia orientalis SD108 for succinic acid production.</title>
        <authorList>
            <person name="Xiao H."/>
            <person name="Shao Z."/>
            <person name="Jiang Y."/>
            <person name="Dole S."/>
            <person name="Zhao H."/>
        </authorList>
    </citation>
    <scope>NUCLEOTIDE SEQUENCE [LARGE SCALE GENOMIC DNA]</scope>
    <source>
        <strain evidence="2">SD108</strain>
    </source>
</reference>
<name>A0A099NKG1_PICKU</name>
<sequence>MPKQPSRPPYHEMNPFYARITNIVRNKDQYMHFEVELDSWGPYWDLPRERRGDS</sequence>
<comment type="caution">
    <text evidence="1">The sequence shown here is derived from an EMBL/GenBank/DDBJ whole genome shotgun (WGS) entry which is preliminary data.</text>
</comment>
<gene>
    <name evidence="1" type="ORF">JL09_g6992</name>
</gene>
<protein>
    <submittedName>
        <fullName evidence="1">Uncharacterized protein</fullName>
    </submittedName>
</protein>
<dbReference type="EMBL" id="JQFK01002307">
    <property type="protein sequence ID" value="KGK32401.1"/>
    <property type="molecule type" value="Genomic_DNA"/>
</dbReference>